<proteinExistence type="predicted"/>
<gene>
    <name evidence="3" type="ORF">WR25_09689</name>
</gene>
<dbReference type="EMBL" id="LIAE01009358">
    <property type="protein sequence ID" value="PAV70120.1"/>
    <property type="molecule type" value="Genomic_DNA"/>
</dbReference>
<evidence type="ECO:0000256" key="1">
    <source>
        <dbReference type="SAM" id="MobiDB-lite"/>
    </source>
</evidence>
<evidence type="ECO:0000313" key="4">
    <source>
        <dbReference type="Proteomes" id="UP000218231"/>
    </source>
</evidence>
<dbReference type="OrthoDB" id="9990982at2759"/>
<keyword evidence="2" id="KW-0732">Signal</keyword>
<dbReference type="STRING" id="2018661.A0A2A2K882"/>
<feature type="chain" id="PRO_5012290862" evidence="2">
    <location>
        <begin position="22"/>
        <end position="347"/>
    </location>
</feature>
<comment type="caution">
    <text evidence="3">The sequence shown here is derived from an EMBL/GenBank/DDBJ whole genome shotgun (WGS) entry which is preliminary data.</text>
</comment>
<dbReference type="AlphaFoldDB" id="A0A2A2K882"/>
<feature type="region of interest" description="Disordered" evidence="1">
    <location>
        <begin position="101"/>
        <end position="121"/>
    </location>
</feature>
<feature type="signal peptide" evidence="2">
    <location>
        <begin position="1"/>
        <end position="21"/>
    </location>
</feature>
<organism evidence="3 4">
    <name type="scientific">Diploscapter pachys</name>
    <dbReference type="NCBI Taxonomy" id="2018661"/>
    <lineage>
        <taxon>Eukaryota</taxon>
        <taxon>Metazoa</taxon>
        <taxon>Ecdysozoa</taxon>
        <taxon>Nematoda</taxon>
        <taxon>Chromadorea</taxon>
        <taxon>Rhabditida</taxon>
        <taxon>Rhabditina</taxon>
        <taxon>Rhabditomorpha</taxon>
        <taxon>Rhabditoidea</taxon>
        <taxon>Rhabditidae</taxon>
        <taxon>Diploscapter</taxon>
    </lineage>
</organism>
<dbReference type="Proteomes" id="UP000218231">
    <property type="component" value="Unassembled WGS sequence"/>
</dbReference>
<sequence>MIRLGLLIALAAGLICDAISALAMQHIHSSRLDVRQCTRLRKWAGQLAEWNLTAKEQTCVSSTSSTARSSRTALARASSAVAVNNAGTYNDIGDCPEKEDEAELGNECREKGWTSAPSTDISVSSTARTRCECKGSSGYVLDKDGRSCELDNEQEGFPDFSLGFEVRSIAYSTADKTVFMATNMNSSEGEIGARKDGIFNVLRKNVTGISYVAGRLDAGQHLPHTGMNCFFFLEKFQLTRKTQNGIYPAHRPDISVCTREDFCHQIIAGQLADMKGGLALHPQAGRRVWVDSYKIVISYFYYGRELPPPARCISMTGKAACNFITWAADKLKTQPHAQNDHQPRVEA</sequence>
<keyword evidence="4" id="KW-1185">Reference proteome</keyword>
<protein>
    <submittedName>
        <fullName evidence="3">Uncharacterized protein</fullName>
    </submittedName>
</protein>
<name>A0A2A2K882_9BILA</name>
<reference evidence="3 4" key="1">
    <citation type="journal article" date="2017" name="Curr. Biol.">
        <title>Genome architecture and evolution of a unichromosomal asexual nematode.</title>
        <authorList>
            <person name="Fradin H."/>
            <person name="Zegar C."/>
            <person name="Gutwein M."/>
            <person name="Lucas J."/>
            <person name="Kovtun M."/>
            <person name="Corcoran D."/>
            <person name="Baugh L.R."/>
            <person name="Kiontke K."/>
            <person name="Gunsalus K."/>
            <person name="Fitch D.H."/>
            <person name="Piano F."/>
        </authorList>
    </citation>
    <scope>NUCLEOTIDE SEQUENCE [LARGE SCALE GENOMIC DNA]</scope>
    <source>
        <strain evidence="3">PF1309</strain>
    </source>
</reference>
<accession>A0A2A2K882</accession>
<evidence type="ECO:0000313" key="3">
    <source>
        <dbReference type="EMBL" id="PAV70120.1"/>
    </source>
</evidence>
<evidence type="ECO:0000256" key="2">
    <source>
        <dbReference type="SAM" id="SignalP"/>
    </source>
</evidence>